<dbReference type="EMBL" id="JBHUKU010000026">
    <property type="protein sequence ID" value="MFD2464479.1"/>
    <property type="molecule type" value="Genomic_DNA"/>
</dbReference>
<gene>
    <name evidence="3" type="ORF">ACFSYJ_38090</name>
</gene>
<name>A0ABW5GUN9_9PSEU</name>
<dbReference type="Gene3D" id="3.40.50.1820">
    <property type="entry name" value="alpha/beta hydrolase"/>
    <property type="match status" value="1"/>
</dbReference>
<dbReference type="InterPro" id="IPR029058">
    <property type="entry name" value="AB_hydrolase_fold"/>
</dbReference>
<reference evidence="4" key="1">
    <citation type="journal article" date="2019" name="Int. J. Syst. Evol. Microbiol.">
        <title>The Global Catalogue of Microorganisms (GCM) 10K type strain sequencing project: providing services to taxonomists for standard genome sequencing and annotation.</title>
        <authorList>
            <consortium name="The Broad Institute Genomics Platform"/>
            <consortium name="The Broad Institute Genome Sequencing Center for Infectious Disease"/>
            <person name="Wu L."/>
            <person name="Ma J."/>
        </authorList>
    </citation>
    <scope>NUCLEOTIDE SEQUENCE [LARGE SCALE GENOMIC DNA]</scope>
    <source>
        <strain evidence="4">CGMCC 4.7643</strain>
    </source>
</reference>
<evidence type="ECO:0000313" key="4">
    <source>
        <dbReference type="Proteomes" id="UP001597419"/>
    </source>
</evidence>
<dbReference type="InterPro" id="IPR001375">
    <property type="entry name" value="Peptidase_S9_cat"/>
</dbReference>
<evidence type="ECO:0000256" key="1">
    <source>
        <dbReference type="SAM" id="Phobius"/>
    </source>
</evidence>
<comment type="caution">
    <text evidence="3">The sequence shown here is derived from an EMBL/GenBank/DDBJ whole genome shotgun (WGS) entry which is preliminary data.</text>
</comment>
<protein>
    <submittedName>
        <fullName evidence="3">Alpha/beta hydrolase family protein</fullName>
        <ecNumber evidence="3">3.4.-.-</ecNumber>
    </submittedName>
</protein>
<dbReference type="SUPFAM" id="SSF53474">
    <property type="entry name" value="alpha/beta-Hydrolases"/>
    <property type="match status" value="1"/>
</dbReference>
<dbReference type="Pfam" id="PF00326">
    <property type="entry name" value="Peptidase_S9"/>
    <property type="match status" value="1"/>
</dbReference>
<dbReference type="EC" id="3.4.-.-" evidence="3"/>
<dbReference type="Proteomes" id="UP001597419">
    <property type="component" value="Unassembled WGS sequence"/>
</dbReference>
<evidence type="ECO:0000259" key="2">
    <source>
        <dbReference type="Pfam" id="PF00326"/>
    </source>
</evidence>
<feature type="transmembrane region" description="Helical" evidence="1">
    <location>
        <begin position="21"/>
        <end position="42"/>
    </location>
</feature>
<dbReference type="GO" id="GO:0016787">
    <property type="term" value="F:hydrolase activity"/>
    <property type="evidence" value="ECO:0007669"/>
    <property type="project" value="UniProtKB-KW"/>
</dbReference>
<proteinExistence type="predicted"/>
<dbReference type="RefSeq" id="WP_345385573.1">
    <property type="nucleotide sequence ID" value="NZ_BAABHG010000001.1"/>
</dbReference>
<keyword evidence="1" id="KW-0472">Membrane</keyword>
<sequence length="399" mass="43146">MDTKEIDEETAPKPRRKRRRIVLIVLAVLLVLVLGGAFVLAWRVSDLAVEPDHQYYTHPDHSDVVLAVKRAGAGTTVVIGSPGRYSRRHGTFRMLWDGTEATIGDLTAESPTSVERPILRGPAPSAGTTVTVTGVMMADPKTSYGLDYTEVAVPTELGPAPAWYVPATGPAASTWVIAVHGQNGRRNAMLATPALHRLGLPVLAITYRNDEGAPASEDGLMHYGDSEYRDVESAVRYAQGQGARRIVLYGGSMGGQIVGQFLARSSLAGTVDAVLLDSPLLSMPMVGDFTARNNGAPGPMAWLTNQVIRWRTGVDMNRLDLIGHPPATKPPTLLFAGAADQEAPVDMDRVFVDTARKTQWPVEYHEFPGAGHVESWNSDPARYEQAVTAFFTRTLPRTG</sequence>
<feature type="domain" description="Peptidase S9 prolyl oligopeptidase catalytic" evidence="2">
    <location>
        <begin position="217"/>
        <end position="395"/>
    </location>
</feature>
<accession>A0ABW5GUN9</accession>
<keyword evidence="3" id="KW-0378">Hydrolase</keyword>
<organism evidence="3 4">
    <name type="scientific">Amycolatopsis samaneae</name>
    <dbReference type="NCBI Taxonomy" id="664691"/>
    <lineage>
        <taxon>Bacteria</taxon>
        <taxon>Bacillati</taxon>
        <taxon>Actinomycetota</taxon>
        <taxon>Actinomycetes</taxon>
        <taxon>Pseudonocardiales</taxon>
        <taxon>Pseudonocardiaceae</taxon>
        <taxon>Amycolatopsis</taxon>
    </lineage>
</organism>
<keyword evidence="1" id="KW-0812">Transmembrane</keyword>
<evidence type="ECO:0000313" key="3">
    <source>
        <dbReference type="EMBL" id="MFD2464479.1"/>
    </source>
</evidence>
<keyword evidence="4" id="KW-1185">Reference proteome</keyword>
<keyword evidence="1" id="KW-1133">Transmembrane helix</keyword>